<dbReference type="InterPro" id="IPR036397">
    <property type="entry name" value="RNaseH_sf"/>
</dbReference>
<dbReference type="Gene3D" id="3.30.420.10">
    <property type="entry name" value="Ribonuclease H-like superfamily/Ribonuclease H"/>
    <property type="match status" value="1"/>
</dbReference>
<dbReference type="PANTHER" id="PTHR12801">
    <property type="entry name" value="RNA EXONUCLEASE REXO1 / RECO3 FAMILY MEMBER-RELATED"/>
    <property type="match status" value="1"/>
</dbReference>
<reference evidence="3 4" key="1">
    <citation type="journal article" date="2018" name="Gigascience">
        <title>Genomes of trombidid mites reveal novel predicted allergens and laterally-transferred genes associated with secondary metabolism.</title>
        <authorList>
            <person name="Dong X."/>
            <person name="Chaisiri K."/>
            <person name="Xia D."/>
            <person name="Armstrong S.D."/>
            <person name="Fang Y."/>
            <person name="Donnelly M.J."/>
            <person name="Kadowaki T."/>
            <person name="McGarry J.W."/>
            <person name="Darby A.C."/>
            <person name="Makepeace B.L."/>
        </authorList>
    </citation>
    <scope>NUCLEOTIDE SEQUENCE [LARGE SCALE GENOMIC DNA]</scope>
    <source>
        <strain evidence="3">UoL-UT</strain>
    </source>
</reference>
<dbReference type="InterPro" id="IPR047021">
    <property type="entry name" value="REXO1/3/4-like"/>
</dbReference>
<proteinExistence type="predicted"/>
<sequence length="147" mass="16493">YNTPWSGLTESHLRGKLPLGAVKESLSRIVHGKKIVGAAIRNDLKALQMDHPAVVDIQDFEMFRRPKPNDTPINLAELWSTHFRNKKPIQQSSHSPIVDARAAMALFKLSQGITTDINAEIDDLAEAIEKQHLNVEDNVKSMATDMW</sequence>
<accession>A0A443RV20</accession>
<dbReference type="GO" id="GO:0005634">
    <property type="term" value="C:nucleus"/>
    <property type="evidence" value="ECO:0007669"/>
    <property type="project" value="TreeGrafter"/>
</dbReference>
<name>A0A443RV20_9ACAR</name>
<gene>
    <name evidence="3" type="ORF">B4U80_14481</name>
</gene>
<organism evidence="3 4">
    <name type="scientific">Leptotrombidium deliense</name>
    <dbReference type="NCBI Taxonomy" id="299467"/>
    <lineage>
        <taxon>Eukaryota</taxon>
        <taxon>Metazoa</taxon>
        <taxon>Ecdysozoa</taxon>
        <taxon>Arthropoda</taxon>
        <taxon>Chelicerata</taxon>
        <taxon>Arachnida</taxon>
        <taxon>Acari</taxon>
        <taxon>Acariformes</taxon>
        <taxon>Trombidiformes</taxon>
        <taxon>Prostigmata</taxon>
        <taxon>Anystina</taxon>
        <taxon>Parasitengona</taxon>
        <taxon>Trombiculoidea</taxon>
        <taxon>Trombiculidae</taxon>
        <taxon>Leptotrombidium</taxon>
    </lineage>
</organism>
<dbReference type="PANTHER" id="PTHR12801:SF45">
    <property type="entry name" value="RNA EXONUCLEASE 4"/>
    <property type="match status" value="1"/>
</dbReference>
<dbReference type="SUPFAM" id="SSF53098">
    <property type="entry name" value="Ribonuclease H-like"/>
    <property type="match status" value="1"/>
</dbReference>
<evidence type="ECO:0000256" key="1">
    <source>
        <dbReference type="ARBA" id="ARBA00022722"/>
    </source>
</evidence>
<keyword evidence="4" id="KW-1185">Reference proteome</keyword>
<evidence type="ECO:0000313" key="3">
    <source>
        <dbReference type="EMBL" id="RWS19213.1"/>
    </source>
</evidence>
<evidence type="ECO:0000256" key="2">
    <source>
        <dbReference type="ARBA" id="ARBA00022801"/>
    </source>
</evidence>
<dbReference type="GO" id="GO:0003676">
    <property type="term" value="F:nucleic acid binding"/>
    <property type="evidence" value="ECO:0007669"/>
    <property type="project" value="InterPro"/>
</dbReference>
<dbReference type="GO" id="GO:0004527">
    <property type="term" value="F:exonuclease activity"/>
    <property type="evidence" value="ECO:0007669"/>
    <property type="project" value="InterPro"/>
</dbReference>
<feature type="non-terminal residue" evidence="3">
    <location>
        <position position="1"/>
    </location>
</feature>
<dbReference type="EMBL" id="NCKV01028899">
    <property type="protein sequence ID" value="RWS19213.1"/>
    <property type="molecule type" value="Genomic_DNA"/>
</dbReference>
<dbReference type="OrthoDB" id="8191639at2759"/>
<dbReference type="VEuPathDB" id="VectorBase:LDEU012827"/>
<keyword evidence="1" id="KW-0540">Nuclease</keyword>
<keyword evidence="2" id="KW-0378">Hydrolase</keyword>
<dbReference type="InterPro" id="IPR012337">
    <property type="entry name" value="RNaseH-like_sf"/>
</dbReference>
<dbReference type="Proteomes" id="UP000288716">
    <property type="component" value="Unassembled WGS sequence"/>
</dbReference>
<comment type="caution">
    <text evidence="3">The sequence shown here is derived from an EMBL/GenBank/DDBJ whole genome shotgun (WGS) entry which is preliminary data.</text>
</comment>
<protein>
    <submittedName>
        <fullName evidence="3">Apoptosis-enhancing nuclease-like protein</fullName>
    </submittedName>
</protein>
<dbReference type="AlphaFoldDB" id="A0A443RV20"/>
<dbReference type="STRING" id="299467.A0A443RV20"/>
<evidence type="ECO:0000313" key="4">
    <source>
        <dbReference type="Proteomes" id="UP000288716"/>
    </source>
</evidence>